<comment type="subcellular location">
    <subcellularLocation>
        <location evidence="1">Membrane</location>
        <topology evidence="1">Multi-pass membrane protein</topology>
    </subcellularLocation>
</comment>
<gene>
    <name evidence="9" type="ORF">HPB48_006586</name>
</gene>
<sequence>MARVVLLAPVLVLVVGGPPASAASGVPGVPDWPVKRAAAVEGDVVLGGLMMVHEREDNLTCGPIMPQGGIQALECMLFTLDWVNRQPDLLPFSLGAYVLDDCDKDTYGLEQAVDFIKGEQRTPPAPRRRLPPRRETALSLGLGLPSWHLSRGRTKAHLVRASAGRLRHRSGSPRSRAAQDSMPHPPPPACAFSRIAGAAGHGLPLRRTVSRCNLAVSLRTACNGSPDTCHANRPSPRAARGRGWACAPPCGPLGLQQVPTRELRQQFALAANARARDASPVMRHGERT</sequence>
<dbReference type="InterPro" id="IPR050726">
    <property type="entry name" value="mGluR"/>
</dbReference>
<evidence type="ECO:0000256" key="2">
    <source>
        <dbReference type="ARBA" id="ARBA00022692"/>
    </source>
</evidence>
<protein>
    <recommendedName>
        <fullName evidence="11">Receptor ligand binding region domain-containing protein</fullName>
    </recommendedName>
</protein>
<feature type="chain" id="PRO_5039953344" description="Receptor ligand binding region domain-containing protein" evidence="8">
    <location>
        <begin position="23"/>
        <end position="288"/>
    </location>
</feature>
<dbReference type="PANTHER" id="PTHR24060">
    <property type="entry name" value="METABOTROPIC GLUTAMATE RECEPTOR"/>
    <property type="match status" value="1"/>
</dbReference>
<evidence type="ECO:0008006" key="11">
    <source>
        <dbReference type="Google" id="ProtNLM"/>
    </source>
</evidence>
<evidence type="ECO:0000256" key="1">
    <source>
        <dbReference type="ARBA" id="ARBA00004141"/>
    </source>
</evidence>
<dbReference type="Proteomes" id="UP000821853">
    <property type="component" value="Unassembled WGS sequence"/>
</dbReference>
<keyword evidence="2" id="KW-0812">Transmembrane</keyword>
<evidence type="ECO:0000256" key="4">
    <source>
        <dbReference type="ARBA" id="ARBA00023136"/>
    </source>
</evidence>
<reference evidence="9 10" key="1">
    <citation type="journal article" date="2020" name="Cell">
        <title>Large-Scale Comparative Analyses of Tick Genomes Elucidate Their Genetic Diversity and Vector Capacities.</title>
        <authorList>
            <consortium name="Tick Genome and Microbiome Consortium (TIGMIC)"/>
            <person name="Jia N."/>
            <person name="Wang J."/>
            <person name="Shi W."/>
            <person name="Du L."/>
            <person name="Sun Y."/>
            <person name="Zhan W."/>
            <person name="Jiang J.F."/>
            <person name="Wang Q."/>
            <person name="Zhang B."/>
            <person name="Ji P."/>
            <person name="Bell-Sakyi L."/>
            <person name="Cui X.M."/>
            <person name="Yuan T.T."/>
            <person name="Jiang B.G."/>
            <person name="Yang W.F."/>
            <person name="Lam T.T."/>
            <person name="Chang Q.C."/>
            <person name="Ding S.J."/>
            <person name="Wang X.J."/>
            <person name="Zhu J.G."/>
            <person name="Ruan X.D."/>
            <person name="Zhao L."/>
            <person name="Wei J.T."/>
            <person name="Ye R.Z."/>
            <person name="Que T.C."/>
            <person name="Du C.H."/>
            <person name="Zhou Y.H."/>
            <person name="Cheng J.X."/>
            <person name="Dai P.F."/>
            <person name="Guo W.B."/>
            <person name="Han X.H."/>
            <person name="Huang E.J."/>
            <person name="Li L.F."/>
            <person name="Wei W."/>
            <person name="Gao Y.C."/>
            <person name="Liu J.Z."/>
            <person name="Shao H.Z."/>
            <person name="Wang X."/>
            <person name="Wang C.C."/>
            <person name="Yang T.C."/>
            <person name="Huo Q.B."/>
            <person name="Li W."/>
            <person name="Chen H.Y."/>
            <person name="Chen S.E."/>
            <person name="Zhou L.G."/>
            <person name="Ni X.B."/>
            <person name="Tian J.H."/>
            <person name="Sheng Y."/>
            <person name="Liu T."/>
            <person name="Pan Y.S."/>
            <person name="Xia L.Y."/>
            <person name="Li J."/>
            <person name="Zhao F."/>
            <person name="Cao W.C."/>
        </authorList>
    </citation>
    <scope>NUCLEOTIDE SEQUENCE [LARGE SCALE GENOMIC DNA]</scope>
    <source>
        <strain evidence="9">HaeL-2018</strain>
    </source>
</reference>
<evidence type="ECO:0000256" key="8">
    <source>
        <dbReference type="SAM" id="SignalP"/>
    </source>
</evidence>
<dbReference type="OrthoDB" id="425344at2759"/>
<proteinExistence type="predicted"/>
<evidence type="ECO:0000256" key="5">
    <source>
        <dbReference type="ARBA" id="ARBA00023170"/>
    </source>
</evidence>
<keyword evidence="5" id="KW-0675">Receptor</keyword>
<keyword evidence="3" id="KW-1133">Transmembrane helix</keyword>
<evidence type="ECO:0000313" key="9">
    <source>
        <dbReference type="EMBL" id="KAH9376501.1"/>
    </source>
</evidence>
<evidence type="ECO:0000313" key="10">
    <source>
        <dbReference type="Proteomes" id="UP000821853"/>
    </source>
</evidence>
<keyword evidence="10" id="KW-1185">Reference proteome</keyword>
<dbReference type="Gene3D" id="3.40.50.2300">
    <property type="match status" value="1"/>
</dbReference>
<dbReference type="InterPro" id="IPR000337">
    <property type="entry name" value="GPCR_3"/>
</dbReference>
<dbReference type="GO" id="GO:0016020">
    <property type="term" value="C:membrane"/>
    <property type="evidence" value="ECO:0007669"/>
    <property type="project" value="UniProtKB-SubCell"/>
</dbReference>
<keyword evidence="4" id="KW-0472">Membrane</keyword>
<feature type="region of interest" description="Disordered" evidence="7">
    <location>
        <begin position="160"/>
        <end position="186"/>
    </location>
</feature>
<dbReference type="EMBL" id="JABSTR010000008">
    <property type="protein sequence ID" value="KAH9376501.1"/>
    <property type="molecule type" value="Genomic_DNA"/>
</dbReference>
<evidence type="ECO:0000256" key="6">
    <source>
        <dbReference type="ARBA" id="ARBA00023180"/>
    </source>
</evidence>
<dbReference type="VEuPathDB" id="VectorBase:HLOH_054594"/>
<dbReference type="PRINTS" id="PR00248">
    <property type="entry name" value="GPCRMGR"/>
</dbReference>
<evidence type="ECO:0000256" key="7">
    <source>
        <dbReference type="SAM" id="MobiDB-lite"/>
    </source>
</evidence>
<accession>A0A9J6GLM3</accession>
<keyword evidence="8" id="KW-0732">Signal</keyword>
<dbReference type="SUPFAM" id="SSF53822">
    <property type="entry name" value="Periplasmic binding protein-like I"/>
    <property type="match status" value="1"/>
</dbReference>
<comment type="caution">
    <text evidence="9">The sequence shown here is derived from an EMBL/GenBank/DDBJ whole genome shotgun (WGS) entry which is preliminary data.</text>
</comment>
<organism evidence="9 10">
    <name type="scientific">Haemaphysalis longicornis</name>
    <name type="common">Bush tick</name>
    <dbReference type="NCBI Taxonomy" id="44386"/>
    <lineage>
        <taxon>Eukaryota</taxon>
        <taxon>Metazoa</taxon>
        <taxon>Ecdysozoa</taxon>
        <taxon>Arthropoda</taxon>
        <taxon>Chelicerata</taxon>
        <taxon>Arachnida</taxon>
        <taxon>Acari</taxon>
        <taxon>Parasitiformes</taxon>
        <taxon>Ixodida</taxon>
        <taxon>Ixodoidea</taxon>
        <taxon>Ixodidae</taxon>
        <taxon>Haemaphysalinae</taxon>
        <taxon>Haemaphysalis</taxon>
    </lineage>
</organism>
<dbReference type="GO" id="GO:0004930">
    <property type="term" value="F:G protein-coupled receptor activity"/>
    <property type="evidence" value="ECO:0007669"/>
    <property type="project" value="InterPro"/>
</dbReference>
<feature type="signal peptide" evidence="8">
    <location>
        <begin position="1"/>
        <end position="22"/>
    </location>
</feature>
<dbReference type="AlphaFoldDB" id="A0A9J6GLM3"/>
<name>A0A9J6GLM3_HAELO</name>
<keyword evidence="6" id="KW-0325">Glycoprotein</keyword>
<evidence type="ECO:0000256" key="3">
    <source>
        <dbReference type="ARBA" id="ARBA00022989"/>
    </source>
</evidence>
<dbReference type="InterPro" id="IPR028082">
    <property type="entry name" value="Peripla_BP_I"/>
</dbReference>